<dbReference type="InterPro" id="IPR051156">
    <property type="entry name" value="Mito/Outer_Membr_Metalloprot"/>
</dbReference>
<sequence length="238" mass="25139">MLGKVFCAIGLIALVAACDEIPTDASGPTSSAPAQASKTLRTPDQAARAFVQVTQRVEPIAERECRARTSGVNCDFRIIVDDRPNQPANAYQTLDKNNRPVIAFTIGLIAEARNADELAFVMGHEAAHHIAGHIGRQRQNAVAGAVIFAGLATLGGANSAAVESATELGAQVGARSYSKDFELEADALGTIITHKSGYNPLVGAEFFNRIPDPGDKFLGTHPPNAARIQTVRRTAAKL</sequence>
<dbReference type="CDD" id="cd07324">
    <property type="entry name" value="M48C_Oma1-like"/>
    <property type="match status" value="1"/>
</dbReference>
<accession>A0A2R8BB34</accession>
<dbReference type="GO" id="GO:0004222">
    <property type="term" value="F:metalloendopeptidase activity"/>
    <property type="evidence" value="ECO:0007669"/>
    <property type="project" value="InterPro"/>
</dbReference>
<evidence type="ECO:0000313" key="9">
    <source>
        <dbReference type="Proteomes" id="UP000244880"/>
    </source>
</evidence>
<organism evidence="8 9">
    <name type="scientific">Ascidiaceihabitans donghaensis</name>
    <dbReference type="NCBI Taxonomy" id="1510460"/>
    <lineage>
        <taxon>Bacteria</taxon>
        <taxon>Pseudomonadati</taxon>
        <taxon>Pseudomonadota</taxon>
        <taxon>Alphaproteobacteria</taxon>
        <taxon>Rhodobacterales</taxon>
        <taxon>Paracoccaceae</taxon>
        <taxon>Ascidiaceihabitans</taxon>
    </lineage>
</organism>
<dbReference type="Proteomes" id="UP000244880">
    <property type="component" value="Unassembled WGS sequence"/>
</dbReference>
<evidence type="ECO:0000256" key="2">
    <source>
        <dbReference type="ARBA" id="ARBA00022723"/>
    </source>
</evidence>
<dbReference type="RefSeq" id="WP_108827509.1">
    <property type="nucleotide sequence ID" value="NZ_OMOR01000001.1"/>
</dbReference>
<dbReference type="EMBL" id="OMOR01000001">
    <property type="protein sequence ID" value="SPH20274.1"/>
    <property type="molecule type" value="Genomic_DNA"/>
</dbReference>
<dbReference type="OrthoDB" id="7338723at2"/>
<dbReference type="Pfam" id="PF01435">
    <property type="entry name" value="Peptidase_M48"/>
    <property type="match status" value="1"/>
</dbReference>
<dbReference type="InterPro" id="IPR001915">
    <property type="entry name" value="Peptidase_M48"/>
</dbReference>
<evidence type="ECO:0000259" key="7">
    <source>
        <dbReference type="Pfam" id="PF01435"/>
    </source>
</evidence>
<gene>
    <name evidence="8" type="primary">bepA_2</name>
    <name evidence="8" type="ORF">ASD8599_01010</name>
</gene>
<dbReference type="GO" id="GO:0051603">
    <property type="term" value="P:proteolysis involved in protein catabolic process"/>
    <property type="evidence" value="ECO:0007669"/>
    <property type="project" value="TreeGrafter"/>
</dbReference>
<keyword evidence="5 6" id="KW-0482">Metalloprotease</keyword>
<dbReference type="AlphaFoldDB" id="A0A2R8BB34"/>
<evidence type="ECO:0000256" key="4">
    <source>
        <dbReference type="ARBA" id="ARBA00022833"/>
    </source>
</evidence>
<keyword evidence="2" id="KW-0479">Metal-binding</keyword>
<keyword evidence="1 6" id="KW-0645">Protease</keyword>
<protein>
    <submittedName>
        <fullName evidence="8">Beta-barrel assembly-enhancing protease</fullName>
        <ecNumber evidence="8">3.4.-.-</ecNumber>
    </submittedName>
</protein>
<evidence type="ECO:0000313" key="8">
    <source>
        <dbReference type="EMBL" id="SPH20274.1"/>
    </source>
</evidence>
<dbReference type="Gene3D" id="3.30.2010.10">
    <property type="entry name" value="Metalloproteases ('zincins'), catalytic domain"/>
    <property type="match status" value="1"/>
</dbReference>
<keyword evidence="4 6" id="KW-0862">Zinc</keyword>
<dbReference type="GO" id="GO:0016020">
    <property type="term" value="C:membrane"/>
    <property type="evidence" value="ECO:0007669"/>
    <property type="project" value="TreeGrafter"/>
</dbReference>
<reference evidence="8 9" key="1">
    <citation type="submission" date="2018-03" db="EMBL/GenBank/DDBJ databases">
        <authorList>
            <person name="Keele B.F."/>
        </authorList>
    </citation>
    <scope>NUCLEOTIDE SEQUENCE [LARGE SCALE GENOMIC DNA]</scope>
    <source>
        <strain evidence="8 9">CECT 8599</strain>
    </source>
</reference>
<dbReference type="PANTHER" id="PTHR22726">
    <property type="entry name" value="METALLOENDOPEPTIDASE OMA1"/>
    <property type="match status" value="1"/>
</dbReference>
<evidence type="ECO:0000256" key="6">
    <source>
        <dbReference type="RuleBase" id="RU003983"/>
    </source>
</evidence>
<dbReference type="EC" id="3.4.-.-" evidence="8"/>
<keyword evidence="9" id="KW-1185">Reference proteome</keyword>
<name>A0A2R8BB34_9RHOB</name>
<comment type="similarity">
    <text evidence="6">Belongs to the peptidase M48 family.</text>
</comment>
<dbReference type="PROSITE" id="PS51257">
    <property type="entry name" value="PROKAR_LIPOPROTEIN"/>
    <property type="match status" value="1"/>
</dbReference>
<evidence type="ECO:0000256" key="3">
    <source>
        <dbReference type="ARBA" id="ARBA00022801"/>
    </source>
</evidence>
<evidence type="ECO:0000256" key="5">
    <source>
        <dbReference type="ARBA" id="ARBA00023049"/>
    </source>
</evidence>
<evidence type="ECO:0000256" key="1">
    <source>
        <dbReference type="ARBA" id="ARBA00022670"/>
    </source>
</evidence>
<dbReference type="GO" id="GO:0046872">
    <property type="term" value="F:metal ion binding"/>
    <property type="evidence" value="ECO:0007669"/>
    <property type="project" value="UniProtKB-KW"/>
</dbReference>
<proteinExistence type="inferred from homology"/>
<comment type="cofactor">
    <cofactor evidence="6">
        <name>Zn(2+)</name>
        <dbReference type="ChEBI" id="CHEBI:29105"/>
    </cofactor>
    <text evidence="6">Binds 1 zinc ion per subunit.</text>
</comment>
<keyword evidence="3 6" id="KW-0378">Hydrolase</keyword>
<feature type="domain" description="Peptidase M48" evidence="7">
    <location>
        <begin position="55"/>
        <end position="234"/>
    </location>
</feature>
<dbReference type="PANTHER" id="PTHR22726:SF1">
    <property type="entry name" value="METALLOENDOPEPTIDASE OMA1, MITOCHONDRIAL"/>
    <property type="match status" value="1"/>
</dbReference>